<organism evidence="1 2">
    <name type="scientific">Chiloscyllium punctatum</name>
    <name type="common">Brownbanded bambooshark</name>
    <name type="synonym">Hemiscyllium punctatum</name>
    <dbReference type="NCBI Taxonomy" id="137246"/>
    <lineage>
        <taxon>Eukaryota</taxon>
        <taxon>Metazoa</taxon>
        <taxon>Chordata</taxon>
        <taxon>Craniata</taxon>
        <taxon>Vertebrata</taxon>
        <taxon>Chondrichthyes</taxon>
        <taxon>Elasmobranchii</taxon>
        <taxon>Galeomorphii</taxon>
        <taxon>Galeoidea</taxon>
        <taxon>Orectolobiformes</taxon>
        <taxon>Hemiscylliidae</taxon>
        <taxon>Chiloscyllium</taxon>
    </lineage>
</organism>
<evidence type="ECO:0000313" key="1">
    <source>
        <dbReference type="EMBL" id="GCC19211.1"/>
    </source>
</evidence>
<sequence length="102" mass="11055">MKAMSLSLSLSVRGEVALNAGTPPGGWLLDFEGLMIPAPALANERRIQVDQKFRHVPLCSIPALPGYTATQTFSEFVKLSCRGACWRYSPLQCEPLGFASGQ</sequence>
<gene>
    <name evidence="1" type="ORF">chiPu_0021001</name>
</gene>
<reference evidence="1 2" key="1">
    <citation type="journal article" date="2018" name="Nat. Ecol. Evol.">
        <title>Shark genomes provide insights into elasmobranch evolution and the origin of vertebrates.</title>
        <authorList>
            <person name="Hara Y"/>
            <person name="Yamaguchi K"/>
            <person name="Onimaru K"/>
            <person name="Kadota M"/>
            <person name="Koyanagi M"/>
            <person name="Keeley SD"/>
            <person name="Tatsumi K"/>
            <person name="Tanaka K"/>
            <person name="Motone F"/>
            <person name="Kageyama Y"/>
            <person name="Nozu R"/>
            <person name="Adachi N"/>
            <person name="Nishimura O"/>
            <person name="Nakagawa R"/>
            <person name="Tanegashima C"/>
            <person name="Kiyatake I"/>
            <person name="Matsumoto R"/>
            <person name="Murakumo K"/>
            <person name="Nishida K"/>
            <person name="Terakita A"/>
            <person name="Kuratani S"/>
            <person name="Sato K"/>
            <person name="Hyodo S Kuraku.S."/>
        </authorList>
    </citation>
    <scope>NUCLEOTIDE SEQUENCE [LARGE SCALE GENOMIC DNA]</scope>
</reference>
<dbReference type="Proteomes" id="UP000287033">
    <property type="component" value="Unassembled WGS sequence"/>
</dbReference>
<comment type="caution">
    <text evidence="1">The sequence shown here is derived from an EMBL/GenBank/DDBJ whole genome shotgun (WGS) entry which is preliminary data.</text>
</comment>
<proteinExistence type="predicted"/>
<evidence type="ECO:0000313" key="2">
    <source>
        <dbReference type="Proteomes" id="UP000287033"/>
    </source>
</evidence>
<name>A0A401RM02_CHIPU</name>
<dbReference type="AlphaFoldDB" id="A0A401RM02"/>
<protein>
    <submittedName>
        <fullName evidence="1">Uncharacterized protein</fullName>
    </submittedName>
</protein>
<dbReference type="EMBL" id="BEZZ01003225">
    <property type="protein sequence ID" value="GCC19211.1"/>
    <property type="molecule type" value="Genomic_DNA"/>
</dbReference>
<accession>A0A401RM02</accession>
<keyword evidence="2" id="KW-1185">Reference proteome</keyword>